<dbReference type="PANTHER" id="PTHR48200">
    <property type="entry name" value="PROTEIN, PUTATIVE-RELATED"/>
    <property type="match status" value="1"/>
</dbReference>
<sequence>MENEFLDKMEDNAVVRIWLEKCNLRKSQWDDEVKQLFYCNYGDLPYLLNIKVDKHLLRALAQFWNFAHSCFTYRNVDLVPTVEEYTALLRCPRIQADKAYSRAHTLIRRKWANVFALTIYGLIIFPKVLGHIDKAVLDLFDRLDRRVTPVPTILAETF</sequence>
<feature type="transmembrane region" description="Helical" evidence="1">
    <location>
        <begin position="111"/>
        <end position="129"/>
    </location>
</feature>
<feature type="domain" description="DUF7745" evidence="2">
    <location>
        <begin position="107"/>
        <end position="158"/>
    </location>
</feature>
<dbReference type="PANTHER" id="PTHR48200:SF1">
    <property type="entry name" value="AMINOTRANSFERASE-LIKE PLANT MOBILE DOMAIN-CONTAINING PROTEIN"/>
    <property type="match status" value="1"/>
</dbReference>
<accession>A0A7J9FVG1</accession>
<dbReference type="InterPro" id="IPR056647">
    <property type="entry name" value="DUF7745"/>
</dbReference>
<evidence type="ECO:0000256" key="1">
    <source>
        <dbReference type="SAM" id="Phobius"/>
    </source>
</evidence>
<reference evidence="3 4" key="1">
    <citation type="journal article" date="2019" name="Genome Biol. Evol.">
        <title>Insights into the evolution of the New World diploid cottons (Gossypium, subgenus Houzingenia) based on genome sequencing.</title>
        <authorList>
            <person name="Grover C.E."/>
            <person name="Arick M.A. 2nd"/>
            <person name="Thrash A."/>
            <person name="Conover J.L."/>
            <person name="Sanders W.S."/>
            <person name="Peterson D.G."/>
            <person name="Frelichowski J.E."/>
            <person name="Scheffler J.A."/>
            <person name="Scheffler B.E."/>
            <person name="Wendel J.F."/>
        </authorList>
    </citation>
    <scope>NUCLEOTIDE SEQUENCE [LARGE SCALE GENOMIC DNA]</scope>
    <source>
        <strain evidence="3">8</strain>
        <tissue evidence="3">Leaf</tissue>
    </source>
</reference>
<dbReference type="EMBL" id="JABEZW010229303">
    <property type="protein sequence ID" value="MBA0789310.1"/>
    <property type="molecule type" value="Genomic_DNA"/>
</dbReference>
<dbReference type="AlphaFoldDB" id="A0A7J9FVG1"/>
<keyword evidence="1" id="KW-0812">Transmembrane</keyword>
<protein>
    <recommendedName>
        <fullName evidence="2">DUF7745 domain-containing protein</fullName>
    </recommendedName>
</protein>
<proteinExistence type="predicted"/>
<evidence type="ECO:0000259" key="2">
    <source>
        <dbReference type="Pfam" id="PF24924"/>
    </source>
</evidence>
<feature type="domain" description="DUF7745" evidence="2">
    <location>
        <begin position="30"/>
        <end position="103"/>
    </location>
</feature>
<dbReference type="Pfam" id="PF24924">
    <property type="entry name" value="DUF7745"/>
    <property type="match status" value="2"/>
</dbReference>
<organism evidence="3 4">
    <name type="scientific">Gossypium trilobum</name>
    <dbReference type="NCBI Taxonomy" id="34281"/>
    <lineage>
        <taxon>Eukaryota</taxon>
        <taxon>Viridiplantae</taxon>
        <taxon>Streptophyta</taxon>
        <taxon>Embryophyta</taxon>
        <taxon>Tracheophyta</taxon>
        <taxon>Spermatophyta</taxon>
        <taxon>Magnoliopsida</taxon>
        <taxon>eudicotyledons</taxon>
        <taxon>Gunneridae</taxon>
        <taxon>Pentapetalae</taxon>
        <taxon>rosids</taxon>
        <taxon>malvids</taxon>
        <taxon>Malvales</taxon>
        <taxon>Malvaceae</taxon>
        <taxon>Malvoideae</taxon>
        <taxon>Gossypium</taxon>
    </lineage>
</organism>
<evidence type="ECO:0000313" key="4">
    <source>
        <dbReference type="Proteomes" id="UP000593568"/>
    </source>
</evidence>
<keyword evidence="4" id="KW-1185">Reference proteome</keyword>
<gene>
    <name evidence="3" type="ORF">Gotri_028105</name>
</gene>
<comment type="caution">
    <text evidence="3">The sequence shown here is derived from an EMBL/GenBank/DDBJ whole genome shotgun (WGS) entry which is preliminary data.</text>
</comment>
<dbReference type="Proteomes" id="UP000593568">
    <property type="component" value="Unassembled WGS sequence"/>
</dbReference>
<keyword evidence="1" id="KW-0472">Membrane</keyword>
<name>A0A7J9FVG1_9ROSI</name>
<evidence type="ECO:0000313" key="3">
    <source>
        <dbReference type="EMBL" id="MBA0789310.1"/>
    </source>
</evidence>
<keyword evidence="1" id="KW-1133">Transmembrane helix</keyword>